<gene>
    <name evidence="6" type="ORF">IQ10_00353</name>
</gene>
<keyword evidence="7" id="KW-1185">Reference proteome</keyword>
<evidence type="ECO:0000313" key="6">
    <source>
        <dbReference type="EMBL" id="TWI59930.1"/>
    </source>
</evidence>
<evidence type="ECO:0000256" key="5">
    <source>
        <dbReference type="HAMAP-Rule" id="MF_02070"/>
    </source>
</evidence>
<dbReference type="RefSeq" id="WP_144448750.1">
    <property type="nucleotide sequence ID" value="NZ_VLKZ01000001.1"/>
</dbReference>
<dbReference type="GO" id="GO:0019350">
    <property type="term" value="P:teichoic acid biosynthetic process"/>
    <property type="evidence" value="ECO:0007669"/>
    <property type="project" value="UniProtKB-UniRule"/>
</dbReference>
<protein>
    <recommendedName>
        <fullName evidence="5">N-acetylglucosaminyldiphosphoundecaprenol N-acetyl-beta-D-mannosaminyltransferase</fullName>
        <ecNumber evidence="5">2.4.1.187</ecNumber>
    </recommendedName>
    <alternativeName>
        <fullName evidence="5">N-acetylmannosaminyltransferase</fullName>
    </alternativeName>
    <alternativeName>
        <fullName evidence="5">UDP-N-acetylmannosamine transferase</fullName>
    </alternativeName>
    <alternativeName>
        <fullName evidence="5">UDP-N-acetylmannosamine:N-acetylglucosaminyl pyrophosphorylundecaprenol N-acetylmannosaminyltransferase</fullName>
    </alternativeName>
</protein>
<keyword evidence="1 5" id="KW-0328">Glycosyltransferase</keyword>
<comment type="similarity">
    <text evidence="5">Belongs to the glycosyltransferase 26 family. TagA/TarA subfamily.</text>
</comment>
<dbReference type="InterPro" id="IPR004629">
    <property type="entry name" value="WecG_TagA_CpsF"/>
</dbReference>
<keyword evidence="3 5" id="KW-0777">Teichoic acid biosynthesis</keyword>
<name>A0A562QUK9_9BACI</name>
<keyword evidence="4 5" id="KW-0961">Cell wall biogenesis/degradation</keyword>
<dbReference type="GO" id="GO:0047244">
    <property type="term" value="F:N-acetylglucosaminyldiphosphoundecaprenol N-acetyl-beta-D-mannosaminyltransferase activity"/>
    <property type="evidence" value="ECO:0007669"/>
    <property type="project" value="UniProtKB-UniRule"/>
</dbReference>
<dbReference type="PANTHER" id="PTHR34136:SF1">
    <property type="entry name" value="UDP-N-ACETYL-D-MANNOSAMINURONIC ACID TRANSFERASE"/>
    <property type="match status" value="1"/>
</dbReference>
<reference evidence="6 7" key="1">
    <citation type="journal article" date="2015" name="Stand. Genomic Sci.">
        <title>Genomic Encyclopedia of Bacterial and Archaeal Type Strains, Phase III: the genomes of soil and plant-associated and newly described type strains.</title>
        <authorList>
            <person name="Whitman W.B."/>
            <person name="Woyke T."/>
            <person name="Klenk H.P."/>
            <person name="Zhou Y."/>
            <person name="Lilburn T.G."/>
            <person name="Beck B.J."/>
            <person name="De Vos P."/>
            <person name="Vandamme P."/>
            <person name="Eisen J.A."/>
            <person name="Garrity G."/>
            <person name="Hugenholtz P."/>
            <person name="Kyrpides N.C."/>
        </authorList>
    </citation>
    <scope>NUCLEOTIDE SEQUENCE [LARGE SCALE GENOMIC DNA]</scope>
    <source>
        <strain evidence="6 7">CGMCC 1.10116</strain>
    </source>
</reference>
<dbReference type="NCBIfam" id="TIGR00696">
    <property type="entry name" value="wecG_tagA_cpsF"/>
    <property type="match status" value="1"/>
</dbReference>
<sequence length="246" mass="28300">MSDRKVSVLGVDFLHTTMAGMIERLKAHLERGDKTFVVTANPEIVLHAQDDVAYRSYLEKATYVTADGIGVVKAAGMLGQPLPERVTGFDMFMALLDIANERKYSIYLLGAKNEVLEKTIAEINKQFPNVRIAGSHHGFFDWDSTEIEDEIHSLQPDMVFLALGFPRQEKWIAERYDKFSKGLFMGIGGSFDVLAGEVKRAPIFWQKIHLEWFYRLLKQPSRWRRMLALPIFAGRVLREKRKQRHE</sequence>
<comment type="function">
    <text evidence="5">Catalyzes the conversion of GlcNAc-PP-undecaprenol into ManNAc-GlcNAc-PP-undecaprenol, the first committed lipid intermediate in the de novo synthesis of teichoic acid.</text>
</comment>
<dbReference type="Pfam" id="PF03808">
    <property type="entry name" value="Glyco_tran_WecG"/>
    <property type="match status" value="1"/>
</dbReference>
<evidence type="ECO:0000256" key="3">
    <source>
        <dbReference type="ARBA" id="ARBA00022944"/>
    </source>
</evidence>
<dbReference type="GO" id="GO:0071555">
    <property type="term" value="P:cell wall organization"/>
    <property type="evidence" value="ECO:0007669"/>
    <property type="project" value="UniProtKB-KW"/>
</dbReference>
<accession>A0A562QUK9</accession>
<dbReference type="HAMAP" id="MF_02070">
    <property type="entry name" value="TagA_TarA"/>
    <property type="match status" value="1"/>
</dbReference>
<comment type="caution">
    <text evidence="6">The sequence shown here is derived from an EMBL/GenBank/DDBJ whole genome shotgun (WGS) entry which is preliminary data.</text>
</comment>
<comment type="catalytic activity">
    <reaction evidence="5">
        <text>UDP-N-acetyl-alpha-D-mannosamine + N-acetyl-alpha-D-glucosaminyl-di-trans,octa-cis-undecaprenyl diphosphate = N-acetyl-beta-D-mannosaminyl-(1-&gt;4)-N-acetyl-alpha-D-glucosaminyl di-trans,octa-cis-undecaprenyl diphosphate + UDP + H(+)</text>
        <dbReference type="Rhea" id="RHEA:16053"/>
        <dbReference type="ChEBI" id="CHEBI:15378"/>
        <dbReference type="ChEBI" id="CHEBI:58223"/>
        <dbReference type="ChEBI" id="CHEBI:62959"/>
        <dbReference type="ChEBI" id="CHEBI:68623"/>
        <dbReference type="ChEBI" id="CHEBI:132210"/>
        <dbReference type="EC" id="2.4.1.187"/>
    </reaction>
</comment>
<evidence type="ECO:0000313" key="7">
    <source>
        <dbReference type="Proteomes" id="UP000315711"/>
    </source>
</evidence>
<comment type="pathway">
    <text evidence="5">Cell wall biogenesis; teichoic acid biosynthesis.</text>
</comment>
<evidence type="ECO:0000256" key="1">
    <source>
        <dbReference type="ARBA" id="ARBA00022676"/>
    </source>
</evidence>
<dbReference type="UniPathway" id="UPA00632"/>
<dbReference type="OrthoDB" id="9771846at2"/>
<dbReference type="Proteomes" id="UP000315711">
    <property type="component" value="Unassembled WGS sequence"/>
</dbReference>
<evidence type="ECO:0000256" key="2">
    <source>
        <dbReference type="ARBA" id="ARBA00022679"/>
    </source>
</evidence>
<dbReference type="CDD" id="cd06533">
    <property type="entry name" value="Glyco_transf_WecG_TagA"/>
    <property type="match status" value="1"/>
</dbReference>
<organism evidence="6 7">
    <name type="scientific">Halalkalibacter nanhaiisediminis</name>
    <dbReference type="NCBI Taxonomy" id="688079"/>
    <lineage>
        <taxon>Bacteria</taxon>
        <taxon>Bacillati</taxon>
        <taxon>Bacillota</taxon>
        <taxon>Bacilli</taxon>
        <taxon>Bacillales</taxon>
        <taxon>Bacillaceae</taxon>
        <taxon>Halalkalibacter</taxon>
    </lineage>
</organism>
<dbReference type="AlphaFoldDB" id="A0A562QUK9"/>
<keyword evidence="2 5" id="KW-0808">Transferase</keyword>
<evidence type="ECO:0000256" key="4">
    <source>
        <dbReference type="ARBA" id="ARBA00023316"/>
    </source>
</evidence>
<dbReference type="PANTHER" id="PTHR34136">
    <property type="match status" value="1"/>
</dbReference>
<dbReference type="EMBL" id="VLKZ01000001">
    <property type="protein sequence ID" value="TWI59930.1"/>
    <property type="molecule type" value="Genomic_DNA"/>
</dbReference>
<dbReference type="InterPro" id="IPR034714">
    <property type="entry name" value="TagA_TarA"/>
</dbReference>
<dbReference type="EC" id="2.4.1.187" evidence="5"/>
<proteinExistence type="inferred from homology"/>